<dbReference type="EMBL" id="MU970065">
    <property type="protein sequence ID" value="KAK9323111.1"/>
    <property type="molecule type" value="Genomic_DNA"/>
</dbReference>
<reference evidence="2" key="1">
    <citation type="journal article" date="2024" name="Front. Bioeng. Biotechnol.">
        <title>Genome-scale model development and genomic sequencing of the oleaginous clade Lipomyces.</title>
        <authorList>
            <person name="Czajka J.J."/>
            <person name="Han Y."/>
            <person name="Kim J."/>
            <person name="Mondo S.J."/>
            <person name="Hofstad B.A."/>
            <person name="Robles A."/>
            <person name="Haridas S."/>
            <person name="Riley R."/>
            <person name="LaButti K."/>
            <person name="Pangilinan J."/>
            <person name="Andreopoulos W."/>
            <person name="Lipzen A."/>
            <person name="Yan J."/>
            <person name="Wang M."/>
            <person name="Ng V."/>
            <person name="Grigoriev I.V."/>
            <person name="Spatafora J.W."/>
            <person name="Magnuson J.K."/>
            <person name="Baker S.E."/>
            <person name="Pomraning K.R."/>
        </authorList>
    </citation>
    <scope>NUCLEOTIDE SEQUENCE [LARGE SCALE GENOMIC DNA]</scope>
    <source>
        <strain evidence="2">CBS 10300</strain>
    </source>
</reference>
<protein>
    <submittedName>
        <fullName evidence="1">Histidine phosphatase superfamily</fullName>
    </submittedName>
</protein>
<organism evidence="1 2">
    <name type="scientific">Lipomyces orientalis</name>
    <dbReference type="NCBI Taxonomy" id="1233043"/>
    <lineage>
        <taxon>Eukaryota</taxon>
        <taxon>Fungi</taxon>
        <taxon>Dikarya</taxon>
        <taxon>Ascomycota</taxon>
        <taxon>Saccharomycotina</taxon>
        <taxon>Lipomycetes</taxon>
        <taxon>Lipomycetales</taxon>
        <taxon>Lipomycetaceae</taxon>
        <taxon>Lipomyces</taxon>
    </lineage>
</organism>
<accession>A0ACC3TQD5</accession>
<name>A0ACC3TQD5_9ASCO</name>
<proteinExistence type="predicted"/>
<evidence type="ECO:0000313" key="1">
    <source>
        <dbReference type="EMBL" id="KAK9323111.1"/>
    </source>
</evidence>
<sequence>MTLDTNPVNQSWYLGFGHDADILAGLTAFGLSQFAEVLPPTGPPAHQQFVTSKIVLFAGRLNIEIMKAPHKVSARRSSEISTKHDDYICDTEVTYYVSFEACEYRDDVSCELTTFMNVQKESLYKADHQYACYGNWTLMPYGTYSDGRPV</sequence>
<evidence type="ECO:0000313" key="2">
    <source>
        <dbReference type="Proteomes" id="UP001489719"/>
    </source>
</evidence>
<keyword evidence="2" id="KW-1185">Reference proteome</keyword>
<gene>
    <name evidence="1" type="ORF">V1517DRAFT_321137</name>
</gene>
<comment type="caution">
    <text evidence="1">The sequence shown here is derived from an EMBL/GenBank/DDBJ whole genome shotgun (WGS) entry which is preliminary data.</text>
</comment>
<dbReference type="Proteomes" id="UP001489719">
    <property type="component" value="Unassembled WGS sequence"/>
</dbReference>